<dbReference type="OMA" id="CAWANGF"/>
<feature type="domain" description="F-box" evidence="1">
    <location>
        <begin position="16"/>
        <end position="47"/>
    </location>
</feature>
<dbReference type="Proteomes" id="UP000238479">
    <property type="component" value="Chromosome 7"/>
</dbReference>
<evidence type="ECO:0000313" key="3">
    <source>
        <dbReference type="Proteomes" id="UP000238479"/>
    </source>
</evidence>
<dbReference type="Pfam" id="PF00646">
    <property type="entry name" value="F-box"/>
    <property type="match status" value="1"/>
</dbReference>
<dbReference type="PANTHER" id="PTHR31672">
    <property type="entry name" value="BNACNNG10540D PROTEIN"/>
    <property type="match status" value="1"/>
</dbReference>
<dbReference type="STRING" id="74649.A0A2P6PAD0"/>
<gene>
    <name evidence="2" type="ORF">RchiOBHm_Chr7g0211081</name>
</gene>
<dbReference type="InterPro" id="IPR017451">
    <property type="entry name" value="F-box-assoc_interact_dom"/>
</dbReference>
<dbReference type="Pfam" id="PF07734">
    <property type="entry name" value="FBA_1"/>
    <property type="match status" value="1"/>
</dbReference>
<dbReference type="InterPro" id="IPR036047">
    <property type="entry name" value="F-box-like_dom_sf"/>
</dbReference>
<proteinExistence type="predicted"/>
<protein>
    <submittedName>
        <fullName evidence="2">Putative F-box domain-containing protein</fullName>
    </submittedName>
</protein>
<sequence>MFPSLNSASTSFYRLPMANNDLPDDIIVKILTRLPVKSLVRFRCVSKTVAFYTVRVPVCQIPFSTSLRAENPQSQTPRLRSSVRQLACPLQQFGKRVLLLGSCNGLVFIGLENCKHFSIWNPLLGLLHNLPAPGFSTKENSNVSLYYHGFAYVSVTDDYKVIVAADFGDEVEVEVEIFSMRANIWKRIEAPIESVIQGEGVLLNEALHWLDDLNVPEPVIFAFDLVKEEFRKIQLPNFDGDGKDFRRLEVVYGGRLLVSRCTSCARNTYHYIDFWVMEEYGVCQSWTMLFDYGVSQNPGYWSLIPILVMETITLTVQMTCRADILVKHDHKEGKLSFHFLDRYKWHMIKYEESLLWLSDYYAVEEKVKRLKTEHKS</sequence>
<comment type="caution">
    <text evidence="2">The sequence shown here is derived from an EMBL/GenBank/DDBJ whole genome shotgun (WGS) entry which is preliminary data.</text>
</comment>
<dbReference type="NCBIfam" id="TIGR01640">
    <property type="entry name" value="F_box_assoc_1"/>
    <property type="match status" value="1"/>
</dbReference>
<dbReference type="AlphaFoldDB" id="A0A2P6PAD0"/>
<name>A0A2P6PAD0_ROSCH</name>
<organism evidence="2 3">
    <name type="scientific">Rosa chinensis</name>
    <name type="common">China rose</name>
    <dbReference type="NCBI Taxonomy" id="74649"/>
    <lineage>
        <taxon>Eukaryota</taxon>
        <taxon>Viridiplantae</taxon>
        <taxon>Streptophyta</taxon>
        <taxon>Embryophyta</taxon>
        <taxon>Tracheophyta</taxon>
        <taxon>Spermatophyta</taxon>
        <taxon>Magnoliopsida</taxon>
        <taxon>eudicotyledons</taxon>
        <taxon>Gunneridae</taxon>
        <taxon>Pentapetalae</taxon>
        <taxon>rosids</taxon>
        <taxon>fabids</taxon>
        <taxon>Rosales</taxon>
        <taxon>Rosaceae</taxon>
        <taxon>Rosoideae</taxon>
        <taxon>Rosoideae incertae sedis</taxon>
        <taxon>Rosa</taxon>
    </lineage>
</organism>
<dbReference type="Gramene" id="PRQ18886">
    <property type="protein sequence ID" value="PRQ18886"/>
    <property type="gene ID" value="RchiOBHm_Chr7g0211081"/>
</dbReference>
<keyword evidence="3" id="KW-1185">Reference proteome</keyword>
<dbReference type="EMBL" id="PDCK01000045">
    <property type="protein sequence ID" value="PRQ18886.1"/>
    <property type="molecule type" value="Genomic_DNA"/>
</dbReference>
<dbReference type="PROSITE" id="PS50181">
    <property type="entry name" value="FBOX"/>
    <property type="match status" value="1"/>
</dbReference>
<dbReference type="Gene3D" id="1.20.1280.50">
    <property type="match status" value="1"/>
</dbReference>
<dbReference type="PANTHER" id="PTHR31672:SF13">
    <property type="entry name" value="F-BOX PROTEIN CPR30-LIKE"/>
    <property type="match status" value="1"/>
</dbReference>
<accession>A0A2P6PAD0</accession>
<evidence type="ECO:0000313" key="2">
    <source>
        <dbReference type="EMBL" id="PRQ18886.1"/>
    </source>
</evidence>
<dbReference type="InterPro" id="IPR006527">
    <property type="entry name" value="F-box-assoc_dom_typ1"/>
</dbReference>
<dbReference type="InterPro" id="IPR001810">
    <property type="entry name" value="F-box_dom"/>
</dbReference>
<dbReference type="CDD" id="cd22157">
    <property type="entry name" value="F-box_AtFBW1-like"/>
    <property type="match status" value="1"/>
</dbReference>
<evidence type="ECO:0000259" key="1">
    <source>
        <dbReference type="PROSITE" id="PS50181"/>
    </source>
</evidence>
<dbReference type="InterPro" id="IPR050796">
    <property type="entry name" value="SCF_F-box_component"/>
</dbReference>
<dbReference type="SUPFAM" id="SSF81383">
    <property type="entry name" value="F-box domain"/>
    <property type="match status" value="1"/>
</dbReference>
<reference evidence="2 3" key="1">
    <citation type="journal article" date="2018" name="Nat. Genet.">
        <title>The Rosa genome provides new insights in the design of modern roses.</title>
        <authorList>
            <person name="Bendahmane M."/>
        </authorList>
    </citation>
    <scope>NUCLEOTIDE SEQUENCE [LARGE SCALE GENOMIC DNA]</scope>
    <source>
        <strain evidence="3">cv. Old Blush</strain>
    </source>
</reference>